<keyword evidence="2" id="KW-1185">Reference proteome</keyword>
<accession>A0A1V2EVZ4</accession>
<dbReference type="EMBL" id="MPSB01000003">
    <property type="protein sequence ID" value="ONF96851.1"/>
    <property type="molecule type" value="Genomic_DNA"/>
</dbReference>
<reference evidence="1 2" key="1">
    <citation type="submission" date="2016-11" db="EMBL/GenBank/DDBJ databases">
        <title>Genome sequence of Sphingomonas jeddahensis G39.</title>
        <authorList>
            <person name="Poehlein A."/>
            <person name="Wuebbeler J.H."/>
            <person name="Steinbuechel A."/>
            <person name="Daniel R."/>
        </authorList>
    </citation>
    <scope>NUCLEOTIDE SEQUENCE [LARGE SCALE GENOMIC DNA]</scope>
    <source>
        <strain evidence="1 2">G39</strain>
    </source>
</reference>
<gene>
    <name evidence="1" type="ORF">SPHI_10450</name>
</gene>
<evidence type="ECO:0000313" key="2">
    <source>
        <dbReference type="Proteomes" id="UP000188729"/>
    </source>
</evidence>
<proteinExistence type="predicted"/>
<dbReference type="AlphaFoldDB" id="A0A1V2EVZ4"/>
<comment type="caution">
    <text evidence="1">The sequence shown here is derived from an EMBL/GenBank/DDBJ whole genome shotgun (WGS) entry which is preliminary data.</text>
</comment>
<evidence type="ECO:0000313" key="1">
    <source>
        <dbReference type="EMBL" id="ONF96851.1"/>
    </source>
</evidence>
<dbReference type="STRING" id="1915074.SPHI_10450"/>
<dbReference type="Proteomes" id="UP000188729">
    <property type="component" value="Unassembled WGS sequence"/>
</dbReference>
<organism evidence="1 2">
    <name type="scientific">Sphingomonas jeddahensis</name>
    <dbReference type="NCBI Taxonomy" id="1915074"/>
    <lineage>
        <taxon>Bacteria</taxon>
        <taxon>Pseudomonadati</taxon>
        <taxon>Pseudomonadota</taxon>
        <taxon>Alphaproteobacteria</taxon>
        <taxon>Sphingomonadales</taxon>
        <taxon>Sphingomonadaceae</taxon>
        <taxon>Sphingomonas</taxon>
    </lineage>
</organism>
<protein>
    <submittedName>
        <fullName evidence="1">Uncharacterized protein</fullName>
    </submittedName>
</protein>
<name>A0A1V2EVZ4_9SPHN</name>
<sequence length="77" mass="8332">MVVGSEDRDPEVCAANILQRLITRAALQSIINRRPTHISQRTASSACRRGADSRAGREYLVPLNDAAFVAGTPVVLK</sequence>